<name>A0A849AE23_9MICO</name>
<protein>
    <recommendedName>
        <fullName evidence="3">AbiEi antitoxin C-terminal domain-containing protein</fullName>
    </recommendedName>
</protein>
<evidence type="ECO:0000313" key="1">
    <source>
        <dbReference type="EMBL" id="NNG38033.1"/>
    </source>
</evidence>
<dbReference type="AlphaFoldDB" id="A0A849AE23"/>
<gene>
    <name evidence="1" type="ORF">HJ588_01915</name>
</gene>
<reference evidence="1 2" key="1">
    <citation type="submission" date="2020-05" db="EMBL/GenBank/DDBJ databases">
        <title>Flexivirga sp. ID2601S isolated from air conditioner.</title>
        <authorList>
            <person name="Kim D.H."/>
        </authorList>
    </citation>
    <scope>NUCLEOTIDE SEQUENCE [LARGE SCALE GENOMIC DNA]</scope>
    <source>
        <strain evidence="1 2">ID2601S</strain>
    </source>
</reference>
<comment type="caution">
    <text evidence="1">The sequence shown here is derived from an EMBL/GenBank/DDBJ whole genome shotgun (WGS) entry which is preliminary data.</text>
</comment>
<organism evidence="1 2">
    <name type="scientific">Flexivirga aerilata</name>
    <dbReference type="NCBI Taxonomy" id="1656889"/>
    <lineage>
        <taxon>Bacteria</taxon>
        <taxon>Bacillati</taxon>
        <taxon>Actinomycetota</taxon>
        <taxon>Actinomycetes</taxon>
        <taxon>Micrococcales</taxon>
        <taxon>Dermacoccaceae</taxon>
        <taxon>Flexivirga</taxon>
    </lineage>
</organism>
<accession>A0A849AE23</accession>
<dbReference type="Proteomes" id="UP000557772">
    <property type="component" value="Unassembled WGS sequence"/>
</dbReference>
<evidence type="ECO:0008006" key="3">
    <source>
        <dbReference type="Google" id="ProtNLM"/>
    </source>
</evidence>
<evidence type="ECO:0000313" key="2">
    <source>
        <dbReference type="Proteomes" id="UP000557772"/>
    </source>
</evidence>
<dbReference type="EMBL" id="JABENB010000001">
    <property type="protein sequence ID" value="NNG38033.1"/>
    <property type="molecule type" value="Genomic_DNA"/>
</dbReference>
<proteinExistence type="predicted"/>
<dbReference type="RefSeq" id="WP_171151433.1">
    <property type="nucleotide sequence ID" value="NZ_JABENB010000001.1"/>
</dbReference>
<sequence>MEQSPAPFRPEELLCSDDLQRAGRYGWLMASGPRPHLHRVRRGAYVPADRWAEFAGMTRHRALVLATFRAMRPPLPVASHYAAAALWGLPILGRWPSTVDVLREATSGGGSRLVRAHRVLDPPPTVQIAGVLVTTAARTVVDLARTGDLAAGLIIADAALHARLCSQAELDAQVARLRTGARGCRHAALAIRLADGRAESPGESLSRARIFELGLPQPDLQVPLADAAGVFGYADFGWEGLIGEFDGRVKYLTGDDLWREKKREDRVRRTAQAVARWVWADAFAGHGLARILRDAGLVPMPGVVWRRWDPVAQPIRAAAPAE</sequence>
<keyword evidence="2" id="KW-1185">Reference proteome</keyword>